<dbReference type="AlphaFoldDB" id="A0A0D8XIG9"/>
<gene>
    <name evidence="2" type="ORF">DICVIV_10434</name>
</gene>
<feature type="chain" id="PRO_5002335691" evidence="1">
    <location>
        <begin position="28"/>
        <end position="157"/>
    </location>
</feature>
<reference evidence="3" key="2">
    <citation type="journal article" date="2016" name="Sci. Rep.">
        <title>Dictyocaulus viviparus genome, variome and transcriptome elucidate lungworm biology and support future intervention.</title>
        <authorList>
            <person name="McNulty S.N."/>
            <person name="Strube C."/>
            <person name="Rosa B.A."/>
            <person name="Martin J.C."/>
            <person name="Tyagi R."/>
            <person name="Choi Y.J."/>
            <person name="Wang Q."/>
            <person name="Hallsworth Pepin K."/>
            <person name="Zhang X."/>
            <person name="Ozersky P."/>
            <person name="Wilson R.K."/>
            <person name="Sternberg P.W."/>
            <person name="Gasser R.B."/>
            <person name="Mitreva M."/>
        </authorList>
    </citation>
    <scope>NUCLEOTIDE SEQUENCE [LARGE SCALE GENOMIC DNA]</scope>
    <source>
        <strain evidence="3">HannoverDv2000</strain>
    </source>
</reference>
<protein>
    <submittedName>
        <fullName evidence="2">Uncharacterized protein</fullName>
    </submittedName>
</protein>
<name>A0A0D8XIG9_DICVI</name>
<feature type="signal peptide" evidence="1">
    <location>
        <begin position="1"/>
        <end position="27"/>
    </location>
</feature>
<keyword evidence="3" id="KW-1185">Reference proteome</keyword>
<keyword evidence="1" id="KW-0732">Signal</keyword>
<evidence type="ECO:0000313" key="2">
    <source>
        <dbReference type="EMBL" id="KJH43547.1"/>
    </source>
</evidence>
<organism evidence="2 3">
    <name type="scientific">Dictyocaulus viviparus</name>
    <name type="common">Bovine lungworm</name>
    <dbReference type="NCBI Taxonomy" id="29172"/>
    <lineage>
        <taxon>Eukaryota</taxon>
        <taxon>Metazoa</taxon>
        <taxon>Ecdysozoa</taxon>
        <taxon>Nematoda</taxon>
        <taxon>Chromadorea</taxon>
        <taxon>Rhabditida</taxon>
        <taxon>Rhabditina</taxon>
        <taxon>Rhabditomorpha</taxon>
        <taxon>Strongyloidea</taxon>
        <taxon>Metastrongylidae</taxon>
        <taxon>Dictyocaulus</taxon>
    </lineage>
</organism>
<dbReference type="EMBL" id="KN716549">
    <property type="protein sequence ID" value="KJH43547.1"/>
    <property type="molecule type" value="Genomic_DNA"/>
</dbReference>
<proteinExistence type="predicted"/>
<accession>A0A0D8XIG9</accession>
<reference evidence="2 3" key="1">
    <citation type="submission" date="2013-11" db="EMBL/GenBank/DDBJ databases">
        <title>Draft genome of the bovine lungworm Dictyocaulus viviparus.</title>
        <authorList>
            <person name="Mitreva M."/>
        </authorList>
    </citation>
    <scope>NUCLEOTIDE SEQUENCE [LARGE SCALE GENOMIC DNA]</scope>
    <source>
        <strain evidence="2 3">HannoverDv2000</strain>
    </source>
</reference>
<evidence type="ECO:0000313" key="3">
    <source>
        <dbReference type="Proteomes" id="UP000053766"/>
    </source>
</evidence>
<sequence>MEIMSSNGPKLVFFSSITLLLFSFTFTRSPCIDEIRQTYSHIIFFVLTRELKLIAYEVIKDRFETQRFMRKILLTRELKLIAYEVIKDRFETQRFMRKIRIQMLACFYPIFSRITIFAYGLDLVISQQCFFVIPVVLNRYKPQITQPLWMNSLAFDM</sequence>
<evidence type="ECO:0000256" key="1">
    <source>
        <dbReference type="SAM" id="SignalP"/>
    </source>
</evidence>
<dbReference type="Proteomes" id="UP000053766">
    <property type="component" value="Unassembled WGS sequence"/>
</dbReference>